<dbReference type="GeneID" id="8230819"/>
<keyword evidence="5 9" id="KW-0560">Oxidoreductase</keyword>
<dbReference type="InterPro" id="IPR036396">
    <property type="entry name" value="Cyt_P450_sf"/>
</dbReference>
<organism>
    <name type="scientific">Pediculus humanus subsp. corporis</name>
    <name type="common">Body louse</name>
    <dbReference type="NCBI Taxonomy" id="121224"/>
    <lineage>
        <taxon>Eukaryota</taxon>
        <taxon>Metazoa</taxon>
        <taxon>Ecdysozoa</taxon>
        <taxon>Arthropoda</taxon>
        <taxon>Hexapoda</taxon>
        <taxon>Insecta</taxon>
        <taxon>Pterygota</taxon>
        <taxon>Neoptera</taxon>
        <taxon>Paraneoptera</taxon>
        <taxon>Psocodea</taxon>
        <taxon>Troctomorpha</taxon>
        <taxon>Phthiraptera</taxon>
        <taxon>Anoplura</taxon>
        <taxon>Pediculidae</taxon>
        <taxon>Pediculus</taxon>
    </lineage>
</organism>
<dbReference type="AlphaFoldDB" id="E0VJJ0"/>
<dbReference type="ChEMBL" id="CHEMBL2364702"/>
<keyword evidence="13" id="KW-1185">Reference proteome</keyword>
<dbReference type="EC" id="1.14.99.22" evidence="11"/>
<dbReference type="Pfam" id="PF00067">
    <property type="entry name" value="p450"/>
    <property type="match status" value="1"/>
</dbReference>
<gene>
    <name evidence="12" type="primary">8230819</name>
    <name evidence="11" type="ORF">Phum_PHUM246210</name>
</gene>
<feature type="coiled-coil region" evidence="10">
    <location>
        <begin position="229"/>
        <end position="264"/>
    </location>
</feature>
<sequence>MNGNFIKSFSEIPGPKSLPFIGTLFYYLPVIGKYKFDELYLNGLKKYNEFGPIIKEEIVPGTNIIWLFNPDDIKKLFKIEGRYPERRSHLALQHYRNHRKDLYNSGGLLPTNGPEWYRLRSFFQKGLSSPKNVRSYISQTNDIVDCFISHLGDSQSSKTEDFINKLSRLFLEILGVVIFDSRLNSFTTEELKPQSKSSKLMESALTINSCILKTDNGLRLWRFWNTPLYNKLKNAHQFMENMAVELIEKKIQKMINKNNNDNDNDDGEKSLLEYYLTSKEIDKKDIIGMCADILLAGIDTTTFSTSFTLYHLATNKEKQEKLFKESFNLLPKGDSLITSDILANAEYLKAVIKESFRLNPISVGIGRILLEDAIFSGYRVPKGNVIVTQNEIICKLDKYFTHPLKFYPERWLKKENKNLNPYLVLPFGHGPRSCIARRLAEQNMQITILKLCRNFKIDWIGNPLGSKSYLINKPDGPLKFTFQYRNI</sequence>
<keyword evidence="7 9" id="KW-0503">Monooxygenase</keyword>
<dbReference type="SUPFAM" id="SSF48264">
    <property type="entry name" value="Cytochrome P450"/>
    <property type="match status" value="1"/>
</dbReference>
<dbReference type="Gene3D" id="1.10.630.10">
    <property type="entry name" value="Cytochrome P450"/>
    <property type="match status" value="1"/>
</dbReference>
<keyword evidence="6 8" id="KW-0408">Iron</keyword>
<dbReference type="OrthoDB" id="3945418at2759"/>
<dbReference type="Proteomes" id="UP000009046">
    <property type="component" value="Unassembled WGS sequence"/>
</dbReference>
<dbReference type="InterPro" id="IPR050479">
    <property type="entry name" value="CYP11_CYP27_families"/>
</dbReference>
<reference evidence="11" key="1">
    <citation type="submission" date="2007-04" db="EMBL/GenBank/DDBJ databases">
        <title>Annotation of Pediculus humanus corporis strain USDA.</title>
        <authorList>
            <person name="Kirkness E."/>
            <person name="Hannick L."/>
            <person name="Hass B."/>
            <person name="Bruggner R."/>
            <person name="Lawson D."/>
            <person name="Bidwell S."/>
            <person name="Joardar V."/>
            <person name="Caler E."/>
            <person name="Walenz B."/>
            <person name="Inman J."/>
            <person name="Schobel S."/>
            <person name="Galinsky K."/>
            <person name="Amedeo P."/>
            <person name="Strausberg R."/>
        </authorList>
    </citation>
    <scope>NUCLEOTIDE SEQUENCE</scope>
    <source>
        <strain evidence="11">USDA</strain>
    </source>
</reference>
<dbReference type="HOGENOM" id="CLU_001570_28_0_1"/>
<dbReference type="PRINTS" id="PR00385">
    <property type="entry name" value="P450"/>
</dbReference>
<dbReference type="EnsemblMetazoa" id="PHUM246210-RA">
    <property type="protein sequence ID" value="PHUM246210-PA"/>
    <property type="gene ID" value="PHUM246210"/>
</dbReference>
<dbReference type="DrugCentral" id="E0VJJ0"/>
<evidence type="ECO:0000256" key="2">
    <source>
        <dbReference type="ARBA" id="ARBA00010617"/>
    </source>
</evidence>
<dbReference type="GO" id="GO:0020037">
    <property type="term" value="F:heme binding"/>
    <property type="evidence" value="ECO:0007669"/>
    <property type="project" value="InterPro"/>
</dbReference>
<dbReference type="InterPro" id="IPR017972">
    <property type="entry name" value="Cyt_P450_CS"/>
</dbReference>
<evidence type="ECO:0000256" key="7">
    <source>
        <dbReference type="ARBA" id="ARBA00023033"/>
    </source>
</evidence>
<keyword evidence="10" id="KW-0175">Coiled coil</keyword>
<dbReference type="PRINTS" id="PR00463">
    <property type="entry name" value="EP450I"/>
</dbReference>
<dbReference type="PANTHER" id="PTHR24279:SF120">
    <property type="entry name" value="CYTOCHROME P450"/>
    <property type="match status" value="1"/>
</dbReference>
<evidence type="ECO:0000256" key="3">
    <source>
        <dbReference type="ARBA" id="ARBA00022617"/>
    </source>
</evidence>
<accession>E0VJJ0</accession>
<dbReference type="VEuPathDB" id="VectorBase:PHUM246210"/>
<evidence type="ECO:0000256" key="10">
    <source>
        <dbReference type="SAM" id="Coils"/>
    </source>
</evidence>
<dbReference type="PROSITE" id="PS00086">
    <property type="entry name" value="CYTOCHROME_P450"/>
    <property type="match status" value="1"/>
</dbReference>
<proteinExistence type="inferred from homology"/>
<comment type="cofactor">
    <cofactor evidence="1 8">
        <name>heme</name>
        <dbReference type="ChEBI" id="CHEBI:30413"/>
    </cofactor>
</comment>
<dbReference type="GO" id="GO:0004501">
    <property type="term" value="F:ecdysone 20-monooxygenase activity"/>
    <property type="evidence" value="ECO:0007669"/>
    <property type="project" value="UniProtKB-EC"/>
</dbReference>
<evidence type="ECO:0000313" key="12">
    <source>
        <dbReference type="EnsemblMetazoa" id="PHUM246210-PA"/>
    </source>
</evidence>
<dbReference type="InterPro" id="IPR002401">
    <property type="entry name" value="Cyt_P450_E_grp-I"/>
</dbReference>
<dbReference type="EMBL" id="AAZO01002850">
    <property type="status" value="NOT_ANNOTATED_CDS"/>
    <property type="molecule type" value="Genomic_DNA"/>
</dbReference>
<evidence type="ECO:0000313" key="13">
    <source>
        <dbReference type="Proteomes" id="UP000009046"/>
    </source>
</evidence>
<evidence type="ECO:0000256" key="1">
    <source>
        <dbReference type="ARBA" id="ARBA00001971"/>
    </source>
</evidence>
<evidence type="ECO:0000256" key="6">
    <source>
        <dbReference type="ARBA" id="ARBA00023004"/>
    </source>
</evidence>
<dbReference type="PANTHER" id="PTHR24279">
    <property type="entry name" value="CYTOCHROME P450"/>
    <property type="match status" value="1"/>
</dbReference>
<dbReference type="InterPro" id="IPR001128">
    <property type="entry name" value="Cyt_P450"/>
</dbReference>
<comment type="similarity">
    <text evidence="2 9">Belongs to the cytochrome P450 family.</text>
</comment>
<evidence type="ECO:0000256" key="4">
    <source>
        <dbReference type="ARBA" id="ARBA00022723"/>
    </source>
</evidence>
<dbReference type="CTD" id="8230819"/>
<protein>
    <submittedName>
        <fullName evidence="11">Cytochrome P450, putative</fullName>
        <ecNumber evidence="11">1.14.99.22</ecNumber>
    </submittedName>
</protein>
<dbReference type="eggNOG" id="KOG0159">
    <property type="taxonomic scope" value="Eukaryota"/>
</dbReference>
<dbReference type="STRING" id="121224.E0VJJ0"/>
<evidence type="ECO:0000313" key="11">
    <source>
        <dbReference type="EMBL" id="EEB13546.1"/>
    </source>
</evidence>
<name>E0VJJ0_PEDHC</name>
<dbReference type="EMBL" id="DS235222">
    <property type="protein sequence ID" value="EEB13546.1"/>
    <property type="molecule type" value="Genomic_DNA"/>
</dbReference>
<dbReference type="GO" id="GO:0005506">
    <property type="term" value="F:iron ion binding"/>
    <property type="evidence" value="ECO:0007669"/>
    <property type="project" value="InterPro"/>
</dbReference>
<keyword evidence="4 8" id="KW-0479">Metal-binding</keyword>
<dbReference type="OMA" id="MACDMLL"/>
<dbReference type="CDD" id="cd11054">
    <property type="entry name" value="CYP24A1-like"/>
    <property type="match status" value="1"/>
</dbReference>
<feature type="binding site" description="axial binding residue" evidence="8">
    <location>
        <position position="434"/>
    </location>
    <ligand>
        <name>heme</name>
        <dbReference type="ChEBI" id="CHEBI:30413"/>
    </ligand>
    <ligandPart>
        <name>Fe</name>
        <dbReference type="ChEBI" id="CHEBI:18248"/>
    </ligandPart>
</feature>
<dbReference type="KEGG" id="phu:Phum_PHUM246210"/>
<dbReference type="InParanoid" id="E0VJJ0"/>
<dbReference type="RefSeq" id="XP_002426284.1">
    <property type="nucleotide sequence ID" value="XM_002426239.1"/>
</dbReference>
<reference evidence="12" key="3">
    <citation type="submission" date="2021-02" db="UniProtKB">
        <authorList>
            <consortium name="EnsemblMetazoa"/>
        </authorList>
    </citation>
    <scope>IDENTIFICATION</scope>
    <source>
        <strain evidence="12">USDA</strain>
    </source>
</reference>
<evidence type="ECO:0000256" key="8">
    <source>
        <dbReference type="PIRSR" id="PIRSR602401-1"/>
    </source>
</evidence>
<keyword evidence="3 8" id="KW-0349">Heme</keyword>
<evidence type="ECO:0000256" key="5">
    <source>
        <dbReference type="ARBA" id="ARBA00023002"/>
    </source>
</evidence>
<dbReference type="FunFam" id="1.10.630.10:FF:000006">
    <property type="entry name" value="Cytochrome P450 302a1, mitochondrial"/>
    <property type="match status" value="1"/>
</dbReference>
<evidence type="ECO:0000256" key="9">
    <source>
        <dbReference type="RuleBase" id="RU000461"/>
    </source>
</evidence>
<reference evidence="11" key="2">
    <citation type="submission" date="2007-04" db="EMBL/GenBank/DDBJ databases">
        <title>The genome of the human body louse.</title>
        <authorList>
            <consortium name="The Human Body Louse Genome Consortium"/>
            <person name="Kirkness E."/>
            <person name="Walenz B."/>
            <person name="Hass B."/>
            <person name="Bruggner R."/>
            <person name="Strausberg R."/>
        </authorList>
    </citation>
    <scope>NUCLEOTIDE SEQUENCE</scope>
    <source>
        <strain evidence="11">USDA</strain>
    </source>
</reference>
<dbReference type="FunCoup" id="E0VJJ0">
    <property type="interactions" value="16"/>
</dbReference>